<evidence type="ECO:0000256" key="5">
    <source>
        <dbReference type="ARBA" id="ARBA00023242"/>
    </source>
</evidence>
<dbReference type="CDD" id="cd00067">
    <property type="entry name" value="GAL4"/>
    <property type="match status" value="1"/>
</dbReference>
<dbReference type="PANTHER" id="PTHR47338">
    <property type="entry name" value="ZN(II)2CYS6 TRANSCRIPTION FACTOR (EUROFUNG)-RELATED"/>
    <property type="match status" value="1"/>
</dbReference>
<dbReference type="PROSITE" id="PS00463">
    <property type="entry name" value="ZN2_CY6_FUNGAL_1"/>
    <property type="match status" value="1"/>
</dbReference>
<feature type="region of interest" description="Disordered" evidence="6">
    <location>
        <begin position="120"/>
        <end position="142"/>
    </location>
</feature>
<reference evidence="8 9" key="1">
    <citation type="journal article" date="2016" name="Genome Biol. Evol.">
        <title>Divergent and convergent evolution of fungal pathogenicity.</title>
        <authorList>
            <person name="Shang Y."/>
            <person name="Xiao G."/>
            <person name="Zheng P."/>
            <person name="Cen K."/>
            <person name="Zhan S."/>
            <person name="Wang C."/>
        </authorList>
    </citation>
    <scope>NUCLEOTIDE SEQUENCE [LARGE SCALE GENOMIC DNA]</scope>
    <source>
        <strain evidence="8 9">RCEF 2490</strain>
    </source>
</reference>
<dbReference type="InterPro" id="IPR036864">
    <property type="entry name" value="Zn2-C6_fun-type_DNA-bd_sf"/>
</dbReference>
<keyword evidence="9" id="KW-1185">Reference proteome</keyword>
<dbReference type="GO" id="GO:0005634">
    <property type="term" value="C:nucleus"/>
    <property type="evidence" value="ECO:0007669"/>
    <property type="project" value="UniProtKB-SubCell"/>
</dbReference>
<dbReference type="Gene3D" id="4.10.240.10">
    <property type="entry name" value="Zn(2)-C6 fungal-type DNA-binding domain"/>
    <property type="match status" value="1"/>
</dbReference>
<protein>
    <submittedName>
        <fullName evidence="8">N-terminal binuclear Zn cluster-containing/DNA binding domain-containing protein</fullName>
    </submittedName>
</protein>
<dbReference type="SMART" id="SM00066">
    <property type="entry name" value="GAL4"/>
    <property type="match status" value="1"/>
</dbReference>
<dbReference type="STRING" id="1081109.A0A167YI69"/>
<evidence type="ECO:0000256" key="4">
    <source>
        <dbReference type="ARBA" id="ARBA00023163"/>
    </source>
</evidence>
<evidence type="ECO:0000256" key="3">
    <source>
        <dbReference type="ARBA" id="ARBA00023015"/>
    </source>
</evidence>
<dbReference type="AlphaFoldDB" id="A0A167YI69"/>
<comment type="caution">
    <text evidence="8">The sequence shown here is derived from an EMBL/GenBank/DDBJ whole genome shotgun (WGS) entry which is preliminary data.</text>
</comment>
<organism evidence="8 9">
    <name type="scientific">Moelleriella libera RCEF 2490</name>
    <dbReference type="NCBI Taxonomy" id="1081109"/>
    <lineage>
        <taxon>Eukaryota</taxon>
        <taxon>Fungi</taxon>
        <taxon>Dikarya</taxon>
        <taxon>Ascomycota</taxon>
        <taxon>Pezizomycotina</taxon>
        <taxon>Sordariomycetes</taxon>
        <taxon>Hypocreomycetidae</taxon>
        <taxon>Hypocreales</taxon>
        <taxon>Clavicipitaceae</taxon>
        <taxon>Moelleriella</taxon>
    </lineage>
</organism>
<feature type="domain" description="Zn(2)-C6 fungal-type" evidence="7">
    <location>
        <begin position="276"/>
        <end position="306"/>
    </location>
</feature>
<dbReference type="GO" id="GO:0003677">
    <property type="term" value="F:DNA binding"/>
    <property type="evidence" value="ECO:0007669"/>
    <property type="project" value="InterPro"/>
</dbReference>
<dbReference type="SUPFAM" id="SSF57701">
    <property type="entry name" value="Zn2/Cys6 DNA-binding domain"/>
    <property type="match status" value="1"/>
</dbReference>
<dbReference type="Pfam" id="PF04082">
    <property type="entry name" value="Fungal_trans"/>
    <property type="match status" value="1"/>
</dbReference>
<evidence type="ECO:0000256" key="2">
    <source>
        <dbReference type="ARBA" id="ARBA00022723"/>
    </source>
</evidence>
<comment type="subcellular location">
    <subcellularLocation>
        <location evidence="1">Nucleus</location>
    </subcellularLocation>
</comment>
<keyword evidence="4" id="KW-0804">Transcription</keyword>
<accession>A0A167YI69</accession>
<dbReference type="PROSITE" id="PS50048">
    <property type="entry name" value="ZN2_CY6_FUNGAL_2"/>
    <property type="match status" value="1"/>
</dbReference>
<evidence type="ECO:0000256" key="1">
    <source>
        <dbReference type="ARBA" id="ARBA00004123"/>
    </source>
</evidence>
<keyword evidence="5" id="KW-0539">Nucleus</keyword>
<dbReference type="InterPro" id="IPR001138">
    <property type="entry name" value="Zn2Cys6_DnaBD"/>
</dbReference>
<dbReference type="Proteomes" id="UP000078544">
    <property type="component" value="Unassembled WGS sequence"/>
</dbReference>
<keyword evidence="2" id="KW-0479">Metal-binding</keyword>
<sequence>MSSYEKARGVDVSMGPGHERATQDRLEANGQAPSRPKLPSLHSLFGPPSGIRRLRSPSEQENAHLTWSPHDASRVSPRIGTDVVSLFPPVSSSITQLRSSNDTIQDSLSSADGLAASQHYRQSQQQRKDAEPQIKFGGGRRSLHQDLTRDEYTFVSRDLPSQPPEDRTRSQLPLTRKTSRDFAAIRKTQSSSSVPTTSGSVRITESMPIQDGLGPKIWTGTCFLPRFVRTAEVLGEGLCYFYDDGSHCKTIIDGEAVNAHWGVTKAGKPRKRLAIACITCREKKIKCDPDFPRCIQCEKFGRTCKFKNAVKTEPDARAEHDGPPAALIRRSYGSEPPPIRQSNSPDAQILGDDVLHRLWQTDPCVADPRSCFGGVSQYFRHIDSTIMLCILPEEIITSWMAGTVNRKSPEDLMLLYSILAVGTLLSGGSRSDASEYAQVADYAQRSSYAASLQLVQSRTLLALYNIAISRYWDANEFLSSATATGTCLQLNQEIERSADAHLSRYPLGMTRICYAECRRRTWWSLLMLERLSPLFPDRPTMIHAEDIYIALPSHSVAFEKQSSPGMRIFDLCKSGMDSTTDHPSEVTKFLVEIVHVWASCQSAIHRMTRRPQTLDAESLRIRSLAKSVDEWRAKLPPNLSFEGPNLETVGFSGKIGSFLTMHLLYQHALLQLNRYHLSVSDLSVETRTSHLQACHEKAKSIIDIVCCFNRIFGCRTSIMRIPTPFMSAAAATAVDVLTAAGSFDTIGGVIDDTRIAKTVVDRTAKVWDHARSLQAALHRRLEKLLLIRDQARPSLDDEYQVGTSSGGDWRQFHYSFYRPLEQALPIDMDVVYCSAR</sequence>
<keyword evidence="3" id="KW-0805">Transcription regulation</keyword>
<dbReference type="CDD" id="cd12148">
    <property type="entry name" value="fungal_TF_MHR"/>
    <property type="match status" value="1"/>
</dbReference>
<dbReference type="Pfam" id="PF00172">
    <property type="entry name" value="Zn_clus"/>
    <property type="match status" value="1"/>
</dbReference>
<dbReference type="GO" id="GO:0000981">
    <property type="term" value="F:DNA-binding transcription factor activity, RNA polymerase II-specific"/>
    <property type="evidence" value="ECO:0007669"/>
    <property type="project" value="InterPro"/>
</dbReference>
<evidence type="ECO:0000259" key="7">
    <source>
        <dbReference type="PROSITE" id="PS50048"/>
    </source>
</evidence>
<dbReference type="PANTHER" id="PTHR47338:SF11">
    <property type="entry name" value="ZN(II)2CYS6 TRANSCRIPTION FACTOR (EUROFUNG)"/>
    <property type="match status" value="1"/>
</dbReference>
<dbReference type="OrthoDB" id="5426798at2759"/>
<feature type="compositionally biased region" description="Basic and acidic residues" evidence="6">
    <location>
        <begin position="17"/>
        <end position="27"/>
    </location>
</feature>
<feature type="region of interest" description="Disordered" evidence="6">
    <location>
        <begin position="156"/>
        <end position="180"/>
    </location>
</feature>
<dbReference type="EMBL" id="AZGY01000018">
    <property type="protein sequence ID" value="KZZ91376.1"/>
    <property type="molecule type" value="Genomic_DNA"/>
</dbReference>
<name>A0A167YI69_9HYPO</name>
<dbReference type="InterPro" id="IPR007219">
    <property type="entry name" value="XnlR_reg_dom"/>
</dbReference>
<evidence type="ECO:0000256" key="6">
    <source>
        <dbReference type="SAM" id="MobiDB-lite"/>
    </source>
</evidence>
<evidence type="ECO:0000313" key="8">
    <source>
        <dbReference type="EMBL" id="KZZ91376.1"/>
    </source>
</evidence>
<dbReference type="GO" id="GO:0008270">
    <property type="term" value="F:zinc ion binding"/>
    <property type="evidence" value="ECO:0007669"/>
    <property type="project" value="InterPro"/>
</dbReference>
<dbReference type="GO" id="GO:0006351">
    <property type="term" value="P:DNA-templated transcription"/>
    <property type="evidence" value="ECO:0007669"/>
    <property type="project" value="InterPro"/>
</dbReference>
<proteinExistence type="predicted"/>
<gene>
    <name evidence="8" type="ORF">AAL_06612</name>
</gene>
<feature type="region of interest" description="Disordered" evidence="6">
    <location>
        <begin position="1"/>
        <end position="76"/>
    </location>
</feature>
<evidence type="ECO:0000313" key="9">
    <source>
        <dbReference type="Proteomes" id="UP000078544"/>
    </source>
</evidence>
<dbReference type="InterPro" id="IPR050815">
    <property type="entry name" value="TF_fung"/>
</dbReference>